<dbReference type="InterPro" id="IPR032675">
    <property type="entry name" value="LRR_dom_sf"/>
</dbReference>
<dbReference type="Gene3D" id="3.80.10.10">
    <property type="entry name" value="Ribonuclease Inhibitor"/>
    <property type="match status" value="1"/>
</dbReference>
<evidence type="ECO:0000313" key="2">
    <source>
        <dbReference type="Proteomes" id="UP000262969"/>
    </source>
</evidence>
<name>A0A3D2X101_9FIRM</name>
<dbReference type="EMBL" id="DPVV01000006">
    <property type="protein sequence ID" value="HCL00831.1"/>
    <property type="molecule type" value="Genomic_DNA"/>
</dbReference>
<reference evidence="1 2" key="1">
    <citation type="journal article" date="2018" name="Nat. Biotechnol.">
        <title>A standardized bacterial taxonomy based on genome phylogeny substantially revises the tree of life.</title>
        <authorList>
            <person name="Parks D.H."/>
            <person name="Chuvochina M."/>
            <person name="Waite D.W."/>
            <person name="Rinke C."/>
            <person name="Skarshewski A."/>
            <person name="Chaumeil P.A."/>
            <person name="Hugenholtz P."/>
        </authorList>
    </citation>
    <scope>NUCLEOTIDE SEQUENCE [LARGE SCALE GENOMIC DNA]</scope>
    <source>
        <strain evidence="1">UBA11728</strain>
    </source>
</reference>
<dbReference type="Proteomes" id="UP000262969">
    <property type="component" value="Unassembled WGS sequence"/>
</dbReference>
<dbReference type="AlphaFoldDB" id="A0A3D2X101"/>
<feature type="non-terminal residue" evidence="1">
    <location>
        <position position="1"/>
    </location>
</feature>
<comment type="caution">
    <text evidence="1">The sequence shown here is derived from an EMBL/GenBank/DDBJ whole genome shotgun (WGS) entry which is preliminary data.</text>
</comment>
<sequence length="189" mass="21775">ITSHPKYETVDGVLYNKDKTQLVAWPSKKSVEHLKFPSTITSLTLEESTIPTIRKVKKITLPRDLKELKQLSWYSYEEKVKGLNKGRWDSLETIEVEKGNKYFILYGGLLYKKNNMMLTLLPPKAKITTLTIPENCNRDTSYRYFFPEIPSVTKIIITGDGYNFPYELFPNLATFELSKGNKKAKLVDG</sequence>
<accession>A0A3D2X101</accession>
<proteinExistence type="predicted"/>
<protein>
    <submittedName>
        <fullName evidence="1">Uncharacterized protein</fullName>
    </submittedName>
</protein>
<gene>
    <name evidence="1" type="ORF">DHW61_00150</name>
</gene>
<evidence type="ECO:0000313" key="1">
    <source>
        <dbReference type="EMBL" id="HCL00831.1"/>
    </source>
</evidence>
<organism evidence="1 2">
    <name type="scientific">Lachnoclostridium phytofermentans</name>
    <dbReference type="NCBI Taxonomy" id="66219"/>
    <lineage>
        <taxon>Bacteria</taxon>
        <taxon>Bacillati</taxon>
        <taxon>Bacillota</taxon>
        <taxon>Clostridia</taxon>
        <taxon>Lachnospirales</taxon>
        <taxon>Lachnospiraceae</taxon>
    </lineage>
</organism>